<evidence type="ECO:0000313" key="2">
    <source>
        <dbReference type="EMBL" id="KAH3670954.1"/>
    </source>
</evidence>
<dbReference type="Pfam" id="PF11778">
    <property type="entry name" value="SID"/>
    <property type="match status" value="1"/>
</dbReference>
<dbReference type="Proteomes" id="UP000769157">
    <property type="component" value="Unassembled WGS sequence"/>
</dbReference>
<accession>A0A9P8T9U9</accession>
<dbReference type="EMBL" id="JAEUBE010000084">
    <property type="protein sequence ID" value="KAH3670954.1"/>
    <property type="molecule type" value="Genomic_DNA"/>
</dbReference>
<proteinExistence type="predicted"/>
<dbReference type="GeneID" id="70232633"/>
<reference evidence="2" key="2">
    <citation type="submission" date="2021-01" db="EMBL/GenBank/DDBJ databases">
        <authorList>
            <person name="Schikora-Tamarit M.A."/>
        </authorList>
    </citation>
    <scope>NUCLEOTIDE SEQUENCE</scope>
    <source>
        <strain evidence="2">CBS6075</strain>
    </source>
</reference>
<reference evidence="2" key="1">
    <citation type="journal article" date="2021" name="Open Biol.">
        <title>Shared evolutionary footprints suggest mitochondrial oxidative damage underlies multiple complex I losses in fungi.</title>
        <authorList>
            <person name="Schikora-Tamarit M.A."/>
            <person name="Marcet-Houben M."/>
            <person name="Nosek J."/>
            <person name="Gabaldon T."/>
        </authorList>
    </citation>
    <scope>NUCLEOTIDE SEQUENCE</scope>
    <source>
        <strain evidence="2">CBS6075</strain>
    </source>
</reference>
<dbReference type="InterPro" id="IPR021750">
    <property type="entry name" value="Sid4-like"/>
</dbReference>
<gene>
    <name evidence="2" type="ORF">OGAPHI_000665</name>
</gene>
<evidence type="ECO:0000313" key="3">
    <source>
        <dbReference type="Proteomes" id="UP000769157"/>
    </source>
</evidence>
<organism evidence="2 3">
    <name type="scientific">Ogataea philodendri</name>
    <dbReference type="NCBI Taxonomy" id="1378263"/>
    <lineage>
        <taxon>Eukaryota</taxon>
        <taxon>Fungi</taxon>
        <taxon>Dikarya</taxon>
        <taxon>Ascomycota</taxon>
        <taxon>Saccharomycotina</taxon>
        <taxon>Pichiomycetes</taxon>
        <taxon>Pichiales</taxon>
        <taxon>Pichiaceae</taxon>
        <taxon>Ogataea</taxon>
    </lineage>
</organism>
<feature type="coiled-coil region" evidence="1">
    <location>
        <begin position="146"/>
        <end position="274"/>
    </location>
</feature>
<dbReference type="OrthoDB" id="3992195at2759"/>
<keyword evidence="1" id="KW-0175">Coiled coil</keyword>
<protein>
    <submittedName>
        <fullName evidence="2">Uncharacterized protein</fullName>
    </submittedName>
</protein>
<comment type="caution">
    <text evidence="2">The sequence shown here is derived from an EMBL/GenBank/DDBJ whole genome shotgun (WGS) entry which is preliminary data.</text>
</comment>
<evidence type="ECO:0000256" key="1">
    <source>
        <dbReference type="SAM" id="Coils"/>
    </source>
</evidence>
<feature type="coiled-coil region" evidence="1">
    <location>
        <begin position="373"/>
        <end position="407"/>
    </location>
</feature>
<keyword evidence="3" id="KW-1185">Reference proteome</keyword>
<sequence>MRRRSNSAESEDLDHLAESSDLHLYFDNKTIPDSIDENEFIDMVLNKKSDRNQESAFGRALKARELSANENQNSMLDFQTPMTDSVASSTPRADLRQNIASISKHYTNVLNPRNSPASEANQVQKLVVKFDDNVQDKENLTSPNRLRTLQSEKRELQEKLEQANVQNATMEQELELRLKTINDLERKIESLMDSRSVIQKELDSFKEMVLAREQLEQEISKLKSSNEELVAENNKLKADVEEQSDKVARAETKNAELEAQVTEQTGTITQLKADADSAQSVGAKLESVCHELENTKLELQKVHEASRSHESTNQSLTQELELERQKLAEVEKGKFEVEKLYESLKTQTEKEIDQIMTKMKDSEGSTDELMAEKQRLASKMTEYEYLIESLKQENESHKAKIGDVSTKLSSKDLKNYQMLQLDDVDALTLVELSNVMKQILTLFGIRVHNIRPFFKFISRSYDYYEQFATHLHATFYNEEPMNPQLLISNNLQRYKGAHLKKLKHCLQSMLNTADRITDQ</sequence>
<dbReference type="AlphaFoldDB" id="A0A9P8T9U9"/>
<name>A0A9P8T9U9_9ASCO</name>
<dbReference type="RefSeq" id="XP_046064322.1">
    <property type="nucleotide sequence ID" value="XM_046207972.1"/>
</dbReference>